<dbReference type="Gene3D" id="1.10.150.130">
    <property type="match status" value="1"/>
</dbReference>
<dbReference type="Pfam" id="PF00589">
    <property type="entry name" value="Phage_integrase"/>
    <property type="match status" value="1"/>
</dbReference>
<reference evidence="7 8" key="1">
    <citation type="submission" date="2018-07" db="EMBL/GenBank/DDBJ databases">
        <title>Venubactetium sediminum gen. nov., sp. nov., isolated from a marine solar saltern.</title>
        <authorList>
            <person name="Wang S."/>
        </authorList>
    </citation>
    <scope>NUCLEOTIDE SEQUENCE [LARGE SCALE GENOMIC DNA]</scope>
    <source>
        <strain evidence="7 8">WD2A32</strain>
    </source>
</reference>
<name>A0A369TG92_9PROT</name>
<evidence type="ECO:0000256" key="5">
    <source>
        <dbReference type="SAM" id="MobiDB-lite"/>
    </source>
</evidence>
<evidence type="ECO:0000313" key="8">
    <source>
        <dbReference type="Proteomes" id="UP000253941"/>
    </source>
</evidence>
<evidence type="ECO:0000256" key="1">
    <source>
        <dbReference type="ARBA" id="ARBA00008857"/>
    </source>
</evidence>
<dbReference type="InterPro" id="IPR002104">
    <property type="entry name" value="Integrase_catalytic"/>
</dbReference>
<evidence type="ECO:0000256" key="2">
    <source>
        <dbReference type="ARBA" id="ARBA00022908"/>
    </source>
</evidence>
<sequence>MARSVRNPKLDTRTARAKLTARTAPYWVTLAPGAQLGYLKGKRLGTWTAKYRDPETGARHQRRLGSADDYVEADGGQVLTFFQAQDAARAFFAECARPSGSEASHTGPYTIADAIQDYLTDFEHRGGKSVDDARTRANALILPQLGEIEVVKLTPKRLKDWHRDLAKEPPRLRTRKGKKQQYRDTSDDPEAQRRRRATANRVLTTLKAALNHAWREGKVTSDDAWRRVTPFREADAARVRYLSNDEITRLVNACEGAFRRLVQGALYTGARYGELIRLQVADFNPDAGTVAVRASKTGKPRHVILTDEGRVFFENITAGQPGDALIFKRPTGGAWGRSHQQRPLGEACARAKIAPAVSFHILRHTYASHLAMRGVPLQVIATNLGHTDTRMVERHYGHLSPSYVADAIRGAGLGFKVPGEETNVERLRPERA</sequence>
<dbReference type="GO" id="GO:0006310">
    <property type="term" value="P:DNA recombination"/>
    <property type="evidence" value="ECO:0007669"/>
    <property type="project" value="UniProtKB-KW"/>
</dbReference>
<dbReference type="InterPro" id="IPR050090">
    <property type="entry name" value="Tyrosine_recombinase_XerCD"/>
</dbReference>
<keyword evidence="8" id="KW-1185">Reference proteome</keyword>
<keyword evidence="2" id="KW-0229">DNA integration</keyword>
<keyword evidence="3" id="KW-0238">DNA-binding</keyword>
<dbReference type="RefSeq" id="WP_114580345.1">
    <property type="nucleotide sequence ID" value="NZ_QPMH01000001.1"/>
</dbReference>
<organism evidence="7 8">
    <name type="scientific">Ferruginivarius sediminum</name>
    <dbReference type="NCBI Taxonomy" id="2661937"/>
    <lineage>
        <taxon>Bacteria</taxon>
        <taxon>Pseudomonadati</taxon>
        <taxon>Pseudomonadota</taxon>
        <taxon>Alphaproteobacteria</taxon>
        <taxon>Rhodospirillales</taxon>
        <taxon>Rhodospirillaceae</taxon>
        <taxon>Ferruginivarius</taxon>
    </lineage>
</organism>
<evidence type="ECO:0000259" key="6">
    <source>
        <dbReference type="PROSITE" id="PS51898"/>
    </source>
</evidence>
<feature type="compositionally biased region" description="Basic and acidic residues" evidence="5">
    <location>
        <begin position="162"/>
        <end position="171"/>
    </location>
</feature>
<dbReference type="InterPro" id="IPR010998">
    <property type="entry name" value="Integrase_recombinase_N"/>
</dbReference>
<evidence type="ECO:0000256" key="3">
    <source>
        <dbReference type="ARBA" id="ARBA00023125"/>
    </source>
</evidence>
<feature type="domain" description="Tyr recombinase" evidence="6">
    <location>
        <begin position="237"/>
        <end position="409"/>
    </location>
</feature>
<feature type="region of interest" description="Disordered" evidence="5">
    <location>
        <begin position="162"/>
        <end position="196"/>
    </location>
</feature>
<dbReference type="PANTHER" id="PTHR30349:SF64">
    <property type="entry name" value="PROPHAGE INTEGRASE INTD-RELATED"/>
    <property type="match status" value="1"/>
</dbReference>
<dbReference type="GO" id="GO:0015074">
    <property type="term" value="P:DNA integration"/>
    <property type="evidence" value="ECO:0007669"/>
    <property type="project" value="UniProtKB-KW"/>
</dbReference>
<dbReference type="SUPFAM" id="SSF56349">
    <property type="entry name" value="DNA breaking-rejoining enzymes"/>
    <property type="match status" value="1"/>
</dbReference>
<gene>
    <name evidence="7" type="ORF">DRB17_01300</name>
</gene>
<accession>A0A369TG92</accession>
<keyword evidence="4" id="KW-0233">DNA recombination</keyword>
<dbReference type="Gene3D" id="1.10.443.10">
    <property type="entry name" value="Intergrase catalytic core"/>
    <property type="match status" value="1"/>
</dbReference>
<dbReference type="PROSITE" id="PS51898">
    <property type="entry name" value="TYR_RECOMBINASE"/>
    <property type="match status" value="1"/>
</dbReference>
<dbReference type="InterPro" id="IPR011010">
    <property type="entry name" value="DNA_brk_join_enz"/>
</dbReference>
<proteinExistence type="inferred from homology"/>
<evidence type="ECO:0000256" key="4">
    <source>
        <dbReference type="ARBA" id="ARBA00023172"/>
    </source>
</evidence>
<protein>
    <submittedName>
        <fullName evidence="7">Site-specific integrase</fullName>
    </submittedName>
</protein>
<feature type="compositionally biased region" description="Basic and acidic residues" evidence="5">
    <location>
        <begin position="181"/>
        <end position="192"/>
    </location>
</feature>
<dbReference type="InterPro" id="IPR013762">
    <property type="entry name" value="Integrase-like_cat_sf"/>
</dbReference>
<evidence type="ECO:0000313" key="7">
    <source>
        <dbReference type="EMBL" id="RDD63832.1"/>
    </source>
</evidence>
<comment type="similarity">
    <text evidence="1">Belongs to the 'phage' integrase family.</text>
</comment>
<dbReference type="EMBL" id="QPMH01000001">
    <property type="protein sequence ID" value="RDD63832.1"/>
    <property type="molecule type" value="Genomic_DNA"/>
</dbReference>
<dbReference type="GO" id="GO:0003677">
    <property type="term" value="F:DNA binding"/>
    <property type="evidence" value="ECO:0007669"/>
    <property type="project" value="UniProtKB-KW"/>
</dbReference>
<dbReference type="AlphaFoldDB" id="A0A369TG92"/>
<dbReference type="PANTHER" id="PTHR30349">
    <property type="entry name" value="PHAGE INTEGRASE-RELATED"/>
    <property type="match status" value="1"/>
</dbReference>
<comment type="caution">
    <text evidence="7">The sequence shown here is derived from an EMBL/GenBank/DDBJ whole genome shotgun (WGS) entry which is preliminary data.</text>
</comment>
<dbReference type="Proteomes" id="UP000253941">
    <property type="component" value="Unassembled WGS sequence"/>
</dbReference>
<dbReference type="CDD" id="cd00796">
    <property type="entry name" value="INT_Rci_Hp1_C"/>
    <property type="match status" value="1"/>
</dbReference>